<dbReference type="InterPro" id="IPR036116">
    <property type="entry name" value="FN3_sf"/>
</dbReference>
<dbReference type="Pfam" id="PF18589">
    <property type="entry name" value="ObR_Ig"/>
    <property type="match status" value="1"/>
</dbReference>
<evidence type="ECO:0000256" key="7">
    <source>
        <dbReference type="ARBA" id="ARBA00023170"/>
    </source>
</evidence>
<gene>
    <name evidence="12" type="ORF">C0J50_2745</name>
</gene>
<proteinExistence type="predicted"/>
<comment type="subcellular location">
    <subcellularLocation>
        <location evidence="1">Membrane</location>
        <topology evidence="1">Single-pass type I membrane protein</topology>
    </subcellularLocation>
</comment>
<keyword evidence="6" id="KW-1015">Disulfide bond</keyword>
<keyword evidence="5 10" id="KW-0472">Membrane</keyword>
<evidence type="ECO:0000313" key="12">
    <source>
        <dbReference type="EMBL" id="KAI5628255.1"/>
    </source>
</evidence>
<dbReference type="GO" id="GO:0004896">
    <property type="term" value="F:cytokine receptor activity"/>
    <property type="evidence" value="ECO:0007669"/>
    <property type="project" value="TreeGrafter"/>
</dbReference>
<feature type="compositionally biased region" description="Acidic residues" evidence="9">
    <location>
        <begin position="1073"/>
        <end position="1092"/>
    </location>
</feature>
<protein>
    <submittedName>
        <fullName evidence="12">Leptin receptor</fullName>
    </submittedName>
</protein>
<keyword evidence="8" id="KW-0325">Glycoprotein</keyword>
<comment type="caution">
    <text evidence="12">The sequence shown here is derived from an EMBL/GenBank/DDBJ whole genome shotgun (WGS) entry which is preliminary data.</text>
</comment>
<dbReference type="InterPro" id="IPR003961">
    <property type="entry name" value="FN3_dom"/>
</dbReference>
<feature type="region of interest" description="Disordered" evidence="9">
    <location>
        <begin position="1014"/>
        <end position="1060"/>
    </location>
</feature>
<evidence type="ECO:0000256" key="5">
    <source>
        <dbReference type="ARBA" id="ARBA00023136"/>
    </source>
</evidence>
<evidence type="ECO:0000256" key="4">
    <source>
        <dbReference type="ARBA" id="ARBA00022989"/>
    </source>
</evidence>
<dbReference type="CDD" id="cd00063">
    <property type="entry name" value="FN3"/>
    <property type="match status" value="2"/>
</dbReference>
<dbReference type="Proteomes" id="UP001205998">
    <property type="component" value="Unassembled WGS sequence"/>
</dbReference>
<evidence type="ECO:0000256" key="1">
    <source>
        <dbReference type="ARBA" id="ARBA00004479"/>
    </source>
</evidence>
<dbReference type="InterPro" id="IPR041182">
    <property type="entry name" value="LEP-R_IGD"/>
</dbReference>
<dbReference type="PANTHER" id="PTHR23037">
    <property type="entry name" value="CYTOKINE RECEPTOR"/>
    <property type="match status" value="1"/>
</dbReference>
<evidence type="ECO:0000256" key="2">
    <source>
        <dbReference type="ARBA" id="ARBA00022692"/>
    </source>
</evidence>
<dbReference type="EMBL" id="MU545793">
    <property type="protein sequence ID" value="KAI5628255.1"/>
    <property type="molecule type" value="Genomic_DNA"/>
</dbReference>
<dbReference type="Gene3D" id="2.60.40.10">
    <property type="entry name" value="Immunoglobulins"/>
    <property type="match status" value="4"/>
</dbReference>
<dbReference type="GO" id="GO:0009897">
    <property type="term" value="C:external side of plasma membrane"/>
    <property type="evidence" value="ECO:0007669"/>
    <property type="project" value="TreeGrafter"/>
</dbReference>
<evidence type="ECO:0000256" key="6">
    <source>
        <dbReference type="ARBA" id="ARBA00023157"/>
    </source>
</evidence>
<feature type="compositionally biased region" description="Polar residues" evidence="9">
    <location>
        <begin position="1024"/>
        <end position="1039"/>
    </location>
</feature>
<reference evidence="12" key="1">
    <citation type="submission" date="2018-07" db="EMBL/GenBank/DDBJ databases">
        <title>Comparative genomics of catfishes provides insights into carnivory and benthic adaptation.</title>
        <authorList>
            <person name="Zhang Y."/>
            <person name="Wang D."/>
            <person name="Peng Z."/>
            <person name="Zheng S."/>
            <person name="Shao F."/>
            <person name="Tao W."/>
        </authorList>
    </citation>
    <scope>NUCLEOTIDE SEQUENCE</scope>
    <source>
        <strain evidence="12">Chongqing</strain>
    </source>
</reference>
<dbReference type="PANTHER" id="PTHR23037:SF35">
    <property type="entry name" value="FIBRONECTIN TYPE-III DOMAIN-CONTAINING PROTEIN"/>
    <property type="match status" value="1"/>
</dbReference>
<keyword evidence="3" id="KW-0732">Signal</keyword>
<feature type="domain" description="Fibronectin type-III" evidence="11">
    <location>
        <begin position="238"/>
        <end position="333"/>
    </location>
</feature>
<dbReference type="InterPro" id="IPR013783">
    <property type="entry name" value="Ig-like_fold"/>
</dbReference>
<evidence type="ECO:0000256" key="10">
    <source>
        <dbReference type="SAM" id="Phobius"/>
    </source>
</evidence>
<feature type="domain" description="Fibronectin type-III" evidence="11">
    <location>
        <begin position="540"/>
        <end position="633"/>
    </location>
</feature>
<accession>A0AAD5FT53</accession>
<feature type="transmembrane region" description="Helical" evidence="10">
    <location>
        <begin position="835"/>
        <end position="857"/>
    </location>
</feature>
<dbReference type="AlphaFoldDB" id="A0AAD5FT53"/>
<dbReference type="SUPFAM" id="SSF49265">
    <property type="entry name" value="Fibronectin type III"/>
    <property type="match status" value="2"/>
</dbReference>
<dbReference type="PROSITE" id="PS50853">
    <property type="entry name" value="FN3"/>
    <property type="match status" value="2"/>
</dbReference>
<feature type="region of interest" description="Disordered" evidence="9">
    <location>
        <begin position="929"/>
        <end position="952"/>
    </location>
</feature>
<keyword evidence="7 12" id="KW-0675">Receptor</keyword>
<sequence length="1135" mass="127875">MGKRNDLSEFDDVMARRLGQSISKTAVLVGGSGPQWFFSMRLFVIVNVFTAIHAALAVNPLNSWPGVYHDLQWRAQLNCALTSNGKTSEASASSSVHNHSLSHVSSLLQYQCHIPNSTNTTQDSSVSQVVSENIRLDVRCWLEDKRANVICCLKRQRARDTDTSRLIMSLRLGTDTWSDETNITSQVQGPGEDEITCSFALPANNVSVSLSVRGFLSDHPVLTTEMPFSTDLLRKPDAPFHLRYNVTVGGEVVIAWNDSQNNNHSLYYELRYSSNTSLTHWEVINVQHSWVSLSELMSGVRYTVQVRCKLFHHLQHWSAWSDWSQPFYITLDVSYIPAEVFTSPGAEVTVYGVLHNHSWTAAKAVWMLNGQMLPESQYRMINERVSAVTIRAKEPGFDTLMCCHPLGERYKCSIAYTKVYIEGFFDANITCQTDQRSRTDSMTCKWSKSAWAVIRFLYRSYRRMCEEIPLEERTETQTPGETMAGVVECPDGSGDYRECTLQVLSMFFCYKLWLVVEGGSNKVRSLPVFILPVDYVKPSPPSDLEAVTLPNKTLSVNWKRPHLPAYELQYELRYVPIHGMADLQWKVFGPLYESWATFLVKDACIQYKVEVRCRRLNGSGYWSDWSKAHASSVYSVKAPEMGPDFWRIIQETSTYTNVTLLFKPFPAEEPASCVQRLIVVHQTSGGNVWSDDIAPSSFYTFQWRKEIHSVTVISRNSLGSSAKNSNMTLVHQPKRQCVHRFYVAANTSCVFFSWSLVCEQPSLQSFVLEWLDLSGDSSQGKTPPGRVEWLRVASTARDLQLCRPFYGTEEFKLYPVFVDGEGEPVACTAVRSDPAAYMLLMIIAFLFVVLFVTLIISQNQLKKFVWKDVPNPNNCSWAKGIDFKKLDGNLFGHQEGLTACPLLPVNENVCEVEIVEKLFAVEEDQEEKALLHHSDNTERQSNNLSSREGSLDPLSLDASTVAASSETSGQSSVMYSTILVFDQPVLQMKQQESLSSSSDEGNFSANNSDISGSFPGGLCELESHSSSDSTNPRSSCSYNSVEEFSETSEQEDEVSESTQVSKELYYMGMNEEAEEDELDEEYKEEVGTEEQIPDSSPKMECKKTSDSNVPFYLPQFRTAAIKLLKEAVGDSTLQL</sequence>
<keyword evidence="2 10" id="KW-0812">Transmembrane</keyword>
<feature type="compositionally biased region" description="Acidic residues" evidence="9">
    <location>
        <begin position="1043"/>
        <end position="1055"/>
    </location>
</feature>
<keyword evidence="4 10" id="KW-1133">Transmembrane helix</keyword>
<evidence type="ECO:0000256" key="8">
    <source>
        <dbReference type="ARBA" id="ARBA00023180"/>
    </source>
</evidence>
<name>A0AAD5FT53_SILAS</name>
<keyword evidence="13" id="KW-1185">Reference proteome</keyword>
<feature type="region of interest" description="Disordered" evidence="9">
    <location>
        <begin position="990"/>
        <end position="1009"/>
    </location>
</feature>
<feature type="compositionally biased region" description="Basic and acidic residues" evidence="9">
    <location>
        <begin position="929"/>
        <end position="938"/>
    </location>
</feature>
<evidence type="ECO:0000259" key="11">
    <source>
        <dbReference type="PROSITE" id="PS50853"/>
    </source>
</evidence>
<evidence type="ECO:0000256" key="3">
    <source>
        <dbReference type="ARBA" id="ARBA00022729"/>
    </source>
</evidence>
<evidence type="ECO:0000256" key="9">
    <source>
        <dbReference type="SAM" id="MobiDB-lite"/>
    </source>
</evidence>
<feature type="region of interest" description="Disordered" evidence="9">
    <location>
        <begin position="1073"/>
        <end position="1105"/>
    </location>
</feature>
<feature type="compositionally biased region" description="Polar residues" evidence="9">
    <location>
        <begin position="939"/>
        <end position="948"/>
    </location>
</feature>
<dbReference type="SMART" id="SM00060">
    <property type="entry name" value="FN3"/>
    <property type="match status" value="2"/>
</dbReference>
<organism evidence="12 13">
    <name type="scientific">Silurus asotus</name>
    <name type="common">Amur catfish</name>
    <name type="synonym">Parasilurus asotus</name>
    <dbReference type="NCBI Taxonomy" id="30991"/>
    <lineage>
        <taxon>Eukaryota</taxon>
        <taxon>Metazoa</taxon>
        <taxon>Chordata</taxon>
        <taxon>Craniata</taxon>
        <taxon>Vertebrata</taxon>
        <taxon>Euteleostomi</taxon>
        <taxon>Actinopterygii</taxon>
        <taxon>Neopterygii</taxon>
        <taxon>Teleostei</taxon>
        <taxon>Ostariophysi</taxon>
        <taxon>Siluriformes</taxon>
        <taxon>Siluridae</taxon>
        <taxon>Silurus</taxon>
    </lineage>
</organism>
<evidence type="ECO:0000313" key="13">
    <source>
        <dbReference type="Proteomes" id="UP001205998"/>
    </source>
</evidence>